<dbReference type="AlphaFoldDB" id="A0A4R1LQV1"/>
<evidence type="ECO:0000313" key="2">
    <source>
        <dbReference type="Proteomes" id="UP000294616"/>
    </source>
</evidence>
<keyword evidence="2" id="KW-1185">Reference proteome</keyword>
<dbReference type="Proteomes" id="UP000294616">
    <property type="component" value="Unassembled WGS sequence"/>
</dbReference>
<comment type="caution">
    <text evidence="1">The sequence shown here is derived from an EMBL/GenBank/DDBJ whole genome shotgun (WGS) entry which is preliminary data.</text>
</comment>
<evidence type="ECO:0000313" key="1">
    <source>
        <dbReference type="EMBL" id="TCK79549.1"/>
    </source>
</evidence>
<gene>
    <name evidence="1" type="ORF">C8N28_2780</name>
</gene>
<protein>
    <recommendedName>
        <fullName evidence="3">LTXXQ motif family protein</fullName>
    </recommendedName>
</protein>
<dbReference type="EMBL" id="SMGO01000004">
    <property type="protein sequence ID" value="TCK79549.1"/>
    <property type="molecule type" value="Genomic_DNA"/>
</dbReference>
<dbReference type="RefSeq" id="WP_132225890.1">
    <property type="nucleotide sequence ID" value="NZ_SMGO01000004.1"/>
</dbReference>
<proteinExistence type="predicted"/>
<reference evidence="1 2" key="1">
    <citation type="submission" date="2019-03" db="EMBL/GenBank/DDBJ databases">
        <title>Genomic Encyclopedia of Archaeal and Bacterial Type Strains, Phase II (KMG-II): from individual species to whole genera.</title>
        <authorList>
            <person name="Goeker M."/>
        </authorList>
    </citation>
    <scope>NUCLEOTIDE SEQUENCE [LARGE SCALE GENOMIC DNA]</scope>
    <source>
        <strain evidence="1 2">DSM 22554</strain>
    </source>
</reference>
<dbReference type="PROSITE" id="PS51257">
    <property type="entry name" value="PROKAR_LIPOPROTEIN"/>
    <property type="match status" value="1"/>
</dbReference>
<sequence>MRQLYITFCFIVFSCFPILAQDNKEQFERIETAKVAFISNRLDLSPQEAQKFFPIYNQYQREIVNIIRKKRPARSSGPGSMNALDFDSDILACKKKYLEKFKAVIPSAKAVKFFDVERDFRDQLFRELESRSRDRRQ</sequence>
<accession>A0A4R1LQV1</accession>
<name>A0A4R1LQV1_9SPHI</name>
<dbReference type="OrthoDB" id="675330at2"/>
<organism evidence="1 2">
    <name type="scientific">Albibacterium bauzanense</name>
    <dbReference type="NCBI Taxonomy" id="653929"/>
    <lineage>
        <taxon>Bacteria</taxon>
        <taxon>Pseudomonadati</taxon>
        <taxon>Bacteroidota</taxon>
        <taxon>Sphingobacteriia</taxon>
        <taxon>Sphingobacteriales</taxon>
        <taxon>Sphingobacteriaceae</taxon>
        <taxon>Albibacterium</taxon>
    </lineage>
</organism>
<evidence type="ECO:0008006" key="3">
    <source>
        <dbReference type="Google" id="ProtNLM"/>
    </source>
</evidence>